<dbReference type="KEGG" id="acs:100562681"/>
<dbReference type="GO" id="GO:0030295">
    <property type="term" value="F:protein kinase activator activity"/>
    <property type="evidence" value="ECO:0000318"/>
    <property type="project" value="GO_Central"/>
</dbReference>
<dbReference type="Pfam" id="PF00003">
    <property type="entry name" value="7tm_3"/>
    <property type="match status" value="1"/>
</dbReference>
<dbReference type="Ensembl" id="ENSACAT00000010655.4">
    <property type="protein sequence ID" value="ENSACAP00000010441.3"/>
    <property type="gene ID" value="ENSACAG00000010644.4"/>
</dbReference>
<comment type="subcellular location">
    <subcellularLocation>
        <location evidence="1">Membrane</location>
        <topology evidence="1">Multi-pass membrane protein</topology>
    </subcellularLocation>
</comment>
<dbReference type="InterPro" id="IPR017978">
    <property type="entry name" value="GPCR_3_C"/>
</dbReference>
<keyword evidence="10" id="KW-1185">Reference proteome</keyword>
<dbReference type="eggNOG" id="ENOG502RRIY">
    <property type="taxonomic scope" value="Eukaryota"/>
</dbReference>
<feature type="transmembrane region" description="Helical" evidence="7">
    <location>
        <begin position="248"/>
        <end position="266"/>
    </location>
</feature>
<evidence type="ECO:0000256" key="2">
    <source>
        <dbReference type="ARBA" id="ARBA00007242"/>
    </source>
</evidence>
<keyword evidence="4 7" id="KW-1133">Transmembrane helix</keyword>
<protein>
    <recommendedName>
        <fullName evidence="8">G-protein coupled receptors family 3 profile domain-containing protein</fullName>
    </recommendedName>
</protein>
<dbReference type="GeneTree" id="ENSGT00950000182961"/>
<evidence type="ECO:0000256" key="7">
    <source>
        <dbReference type="SAM" id="Phobius"/>
    </source>
</evidence>
<dbReference type="GO" id="GO:0004930">
    <property type="term" value="F:G protein-coupled receptor activity"/>
    <property type="evidence" value="ECO:0007669"/>
    <property type="project" value="InterPro"/>
</dbReference>
<dbReference type="AlphaFoldDB" id="G1KKC9"/>
<organism evidence="9 10">
    <name type="scientific">Anolis carolinensis</name>
    <name type="common">Green anole</name>
    <name type="synonym">American chameleon</name>
    <dbReference type="NCBI Taxonomy" id="28377"/>
    <lineage>
        <taxon>Eukaryota</taxon>
        <taxon>Metazoa</taxon>
        <taxon>Chordata</taxon>
        <taxon>Craniata</taxon>
        <taxon>Vertebrata</taxon>
        <taxon>Euteleostomi</taxon>
        <taxon>Lepidosauria</taxon>
        <taxon>Squamata</taxon>
        <taxon>Bifurcata</taxon>
        <taxon>Unidentata</taxon>
        <taxon>Episquamata</taxon>
        <taxon>Toxicofera</taxon>
        <taxon>Iguania</taxon>
        <taxon>Dactyloidae</taxon>
        <taxon>Anolis</taxon>
    </lineage>
</organism>
<evidence type="ECO:0000313" key="9">
    <source>
        <dbReference type="Ensembl" id="ENSACAP00000010441.3"/>
    </source>
</evidence>
<gene>
    <name evidence="9" type="primary">LOC100562681</name>
</gene>
<dbReference type="InterPro" id="IPR051753">
    <property type="entry name" value="RA-inducible_GPCR3"/>
</dbReference>
<sequence>MENTTPPAGCGDINSDYYLLCNTNEDWGIVVESLAAAGIVTTVILLLVLLFSICKVQDSTKRSLIPTQFLFLLGTLGIFGLIFAFIIKLNETTAPTRFFLFGVLFALCFACLLAHAFDLIKLVRGRKPFAGWALLVITISLTTVQLIIAIQYVAINIQALRDLNEKKELDEQRRKDFVLLIIYVLFLMALLLIVSMFVFCGSYKRWKRHGVHIFLTALVSTCIWVVWISMLMKGNLELKKRPEWDDPVISIALLVNGWVFLILYAIPELCFLTDPEKPGDYPPENNFCQPKHMKKTYGVENQAYAQEDNPQDGNRNQPYVPYSTHFQLENLEPQQDFSIPRPKARPSPYQGYSGGKNFN</sequence>
<reference evidence="9" key="3">
    <citation type="submission" date="2025-09" db="UniProtKB">
        <authorList>
            <consortium name="Ensembl"/>
        </authorList>
    </citation>
    <scope>IDENTIFICATION</scope>
</reference>
<dbReference type="OMA" id="NMTRENT"/>
<reference evidence="9 10" key="1">
    <citation type="submission" date="2009-12" db="EMBL/GenBank/DDBJ databases">
        <title>The Genome Sequence of Anolis carolinensis (Green Anole Lizard).</title>
        <authorList>
            <consortium name="The Genome Sequencing Platform"/>
            <person name="Di Palma F."/>
            <person name="Alfoldi J."/>
            <person name="Heiman D."/>
            <person name="Young S."/>
            <person name="Grabherr M."/>
            <person name="Johnson J."/>
            <person name="Lander E.S."/>
            <person name="Lindblad-Toh K."/>
        </authorList>
    </citation>
    <scope>NUCLEOTIDE SEQUENCE [LARGE SCALE GENOMIC DNA]</scope>
    <source>
        <strain evidence="9 10">JBL SC #1</strain>
    </source>
</reference>
<comment type="similarity">
    <text evidence="2">Belongs to the G-protein coupled receptor 3 family.</text>
</comment>
<name>G1KKC9_ANOCA</name>
<evidence type="ECO:0000256" key="3">
    <source>
        <dbReference type="ARBA" id="ARBA00022692"/>
    </source>
</evidence>
<feature type="region of interest" description="Disordered" evidence="6">
    <location>
        <begin position="331"/>
        <end position="359"/>
    </location>
</feature>
<accession>G1KKC9</accession>
<feature type="region of interest" description="Disordered" evidence="6">
    <location>
        <begin position="306"/>
        <end position="325"/>
    </location>
</feature>
<feature type="transmembrane region" description="Helical" evidence="7">
    <location>
        <begin position="65"/>
        <end position="86"/>
    </location>
</feature>
<evidence type="ECO:0000256" key="6">
    <source>
        <dbReference type="SAM" id="MobiDB-lite"/>
    </source>
</evidence>
<feature type="transmembrane region" description="Helical" evidence="7">
    <location>
        <begin position="98"/>
        <end position="117"/>
    </location>
</feature>
<feature type="transmembrane region" description="Helical" evidence="7">
    <location>
        <begin position="34"/>
        <end position="53"/>
    </location>
</feature>
<dbReference type="GeneID" id="100562681"/>
<dbReference type="HOGENOM" id="CLU_044162_0_1_1"/>
<dbReference type="STRING" id="28377.ENSACAP00000010441"/>
<feature type="domain" description="G-protein coupled receptors family 3 profile" evidence="8">
    <location>
        <begin position="22"/>
        <end position="268"/>
    </location>
</feature>
<evidence type="ECO:0000256" key="4">
    <source>
        <dbReference type="ARBA" id="ARBA00022989"/>
    </source>
</evidence>
<feature type="transmembrane region" description="Helical" evidence="7">
    <location>
        <begin position="177"/>
        <end position="199"/>
    </location>
</feature>
<evidence type="ECO:0000259" key="8">
    <source>
        <dbReference type="Pfam" id="PF00003"/>
    </source>
</evidence>
<dbReference type="PANTHER" id="PTHR14511:SF7">
    <property type="entry name" value="RETINOIC ACID-INDUCED PROTEIN 3"/>
    <property type="match status" value="1"/>
</dbReference>
<feature type="transmembrane region" description="Helical" evidence="7">
    <location>
        <begin position="211"/>
        <end position="228"/>
    </location>
</feature>
<dbReference type="Proteomes" id="UP000001646">
    <property type="component" value="Chromosome 5"/>
</dbReference>
<evidence type="ECO:0000313" key="10">
    <source>
        <dbReference type="Proteomes" id="UP000001646"/>
    </source>
</evidence>
<dbReference type="Bgee" id="ENSACAG00000010644">
    <property type="expression patterns" value="Expressed in lung and 6 other cell types or tissues"/>
</dbReference>
<reference evidence="9" key="2">
    <citation type="submission" date="2025-08" db="UniProtKB">
        <authorList>
            <consortium name="Ensembl"/>
        </authorList>
    </citation>
    <scope>IDENTIFICATION</scope>
</reference>
<keyword evidence="5 7" id="KW-0472">Membrane</keyword>
<dbReference type="GO" id="GO:0043235">
    <property type="term" value="C:receptor complex"/>
    <property type="evidence" value="ECO:0000318"/>
    <property type="project" value="GO_Central"/>
</dbReference>
<keyword evidence="3 7" id="KW-0812">Transmembrane</keyword>
<dbReference type="InParanoid" id="G1KKC9"/>
<evidence type="ECO:0000256" key="1">
    <source>
        <dbReference type="ARBA" id="ARBA00004141"/>
    </source>
</evidence>
<proteinExistence type="inferred from homology"/>
<dbReference type="GO" id="GO:0070062">
    <property type="term" value="C:extracellular exosome"/>
    <property type="evidence" value="ECO:0000318"/>
    <property type="project" value="GO_Central"/>
</dbReference>
<dbReference type="GO" id="GO:0005886">
    <property type="term" value="C:plasma membrane"/>
    <property type="evidence" value="ECO:0000318"/>
    <property type="project" value="GO_Central"/>
</dbReference>
<dbReference type="PANTHER" id="PTHR14511">
    <property type="entry name" value="G PROTEIN COUPLED RECEPTOR, CLASS C, GROUP 5"/>
    <property type="match status" value="1"/>
</dbReference>
<dbReference type="OrthoDB" id="8701926at2759"/>
<feature type="transmembrane region" description="Helical" evidence="7">
    <location>
        <begin position="129"/>
        <end position="157"/>
    </location>
</feature>
<evidence type="ECO:0000256" key="5">
    <source>
        <dbReference type="ARBA" id="ARBA00023136"/>
    </source>
</evidence>